<name>A0ACC0UF04_9AGAM</name>
<accession>A0ACC0UF04</accession>
<gene>
    <name evidence="1" type="ORF">F5148DRAFT_1181685</name>
</gene>
<evidence type="ECO:0000313" key="1">
    <source>
        <dbReference type="EMBL" id="KAI9510206.1"/>
    </source>
</evidence>
<organism evidence="1 2">
    <name type="scientific">Russula earlei</name>
    <dbReference type="NCBI Taxonomy" id="71964"/>
    <lineage>
        <taxon>Eukaryota</taxon>
        <taxon>Fungi</taxon>
        <taxon>Dikarya</taxon>
        <taxon>Basidiomycota</taxon>
        <taxon>Agaricomycotina</taxon>
        <taxon>Agaricomycetes</taxon>
        <taxon>Russulales</taxon>
        <taxon>Russulaceae</taxon>
        <taxon>Russula</taxon>
    </lineage>
</organism>
<dbReference type="EMBL" id="JAGFNK010000047">
    <property type="protein sequence ID" value="KAI9510206.1"/>
    <property type="molecule type" value="Genomic_DNA"/>
</dbReference>
<keyword evidence="2" id="KW-1185">Reference proteome</keyword>
<reference evidence="1" key="1">
    <citation type="submission" date="2021-03" db="EMBL/GenBank/DDBJ databases">
        <title>Evolutionary priming and transition to the ectomycorrhizal habit in an iconic lineage of mushroom-forming fungi: is preadaptation a requirement?</title>
        <authorList>
            <consortium name="DOE Joint Genome Institute"/>
            <person name="Looney B.P."/>
            <person name="Miyauchi S."/>
            <person name="Morin E."/>
            <person name="Drula E."/>
            <person name="Courty P.E."/>
            <person name="Chicoki N."/>
            <person name="Fauchery L."/>
            <person name="Kohler A."/>
            <person name="Kuo A."/>
            <person name="LaButti K."/>
            <person name="Pangilinan J."/>
            <person name="Lipzen A."/>
            <person name="Riley R."/>
            <person name="Andreopoulos W."/>
            <person name="He G."/>
            <person name="Johnson J."/>
            <person name="Barry K.W."/>
            <person name="Grigoriev I.V."/>
            <person name="Nagy L."/>
            <person name="Hibbett D."/>
            <person name="Henrissat B."/>
            <person name="Matheny P.B."/>
            <person name="Labbe J."/>
            <person name="Martin A.F."/>
        </authorList>
    </citation>
    <scope>NUCLEOTIDE SEQUENCE</scope>
    <source>
        <strain evidence="1">BPL698</strain>
    </source>
</reference>
<comment type="caution">
    <text evidence="1">The sequence shown here is derived from an EMBL/GenBank/DDBJ whole genome shotgun (WGS) entry which is preliminary data.</text>
</comment>
<sequence>MAMTATATMEWHKHHEFSRVQSFAHVDQVCEPADRETHMTCTCPHLSRVPRPRVLLPILLHSPPSLPHSPFDVIPSRSPLCARELRQRLKTIAVDVTHLVLAPATRIRTHADDTRADVIATRSEGSLPIASRPFVIAAPPRALDLQSEE</sequence>
<protein>
    <submittedName>
        <fullName evidence="1">Uncharacterized protein</fullName>
    </submittedName>
</protein>
<proteinExistence type="predicted"/>
<dbReference type="Proteomes" id="UP001207468">
    <property type="component" value="Unassembled WGS sequence"/>
</dbReference>
<evidence type="ECO:0000313" key="2">
    <source>
        <dbReference type="Proteomes" id="UP001207468"/>
    </source>
</evidence>